<proteinExistence type="predicted"/>
<dbReference type="Proteomes" id="UP000008068">
    <property type="component" value="Unassembled WGS sequence"/>
</dbReference>
<organism evidence="2">
    <name type="scientific">Caenorhabditis brenneri</name>
    <name type="common">Nematode worm</name>
    <dbReference type="NCBI Taxonomy" id="135651"/>
    <lineage>
        <taxon>Eukaryota</taxon>
        <taxon>Metazoa</taxon>
        <taxon>Ecdysozoa</taxon>
        <taxon>Nematoda</taxon>
        <taxon>Chromadorea</taxon>
        <taxon>Rhabditida</taxon>
        <taxon>Rhabditina</taxon>
        <taxon>Rhabditomorpha</taxon>
        <taxon>Rhabditoidea</taxon>
        <taxon>Rhabditidae</taxon>
        <taxon>Peloderinae</taxon>
        <taxon>Caenorhabditis</taxon>
    </lineage>
</organism>
<dbReference type="EMBL" id="GL379804">
    <property type="protein sequence ID" value="EGT39042.1"/>
    <property type="molecule type" value="Genomic_DNA"/>
</dbReference>
<name>G0MNS5_CAEBE</name>
<dbReference type="InParanoid" id="G0MNS5"/>
<dbReference type="AlphaFoldDB" id="G0MNS5"/>
<reference evidence="2" key="1">
    <citation type="submission" date="2011-07" db="EMBL/GenBank/DDBJ databases">
        <authorList>
            <consortium name="Caenorhabditis brenneri Sequencing and Analysis Consortium"/>
            <person name="Wilson R.K."/>
        </authorList>
    </citation>
    <scope>NUCLEOTIDE SEQUENCE [LARGE SCALE GENOMIC DNA]</scope>
    <source>
        <strain evidence="2">PB2801</strain>
    </source>
</reference>
<keyword evidence="2" id="KW-1185">Reference proteome</keyword>
<protein>
    <submittedName>
        <fullName evidence="1">Uncharacterized protein</fullName>
    </submittedName>
</protein>
<accession>G0MNS5</accession>
<sequence>MEQKKADLTSRMSSRLIN</sequence>
<evidence type="ECO:0000313" key="2">
    <source>
        <dbReference type="Proteomes" id="UP000008068"/>
    </source>
</evidence>
<evidence type="ECO:0000313" key="1">
    <source>
        <dbReference type="EMBL" id="EGT39042.1"/>
    </source>
</evidence>
<gene>
    <name evidence="1" type="ORF">CAEBREN_22999</name>
</gene>